<keyword evidence="2" id="KW-1185">Reference proteome</keyword>
<name>A0A2G2XQB9_CAPBA</name>
<reference evidence="1 2" key="1">
    <citation type="journal article" date="2017" name="Genome Biol.">
        <title>New reference genome sequences of hot pepper reveal the massive evolution of plant disease-resistance genes by retroduplication.</title>
        <authorList>
            <person name="Kim S."/>
            <person name="Park J."/>
            <person name="Yeom S.I."/>
            <person name="Kim Y.M."/>
            <person name="Seo E."/>
            <person name="Kim K.T."/>
            <person name="Kim M.S."/>
            <person name="Lee J.M."/>
            <person name="Cheong K."/>
            <person name="Shin H.S."/>
            <person name="Kim S.B."/>
            <person name="Han K."/>
            <person name="Lee J."/>
            <person name="Park M."/>
            <person name="Lee H.A."/>
            <person name="Lee H.Y."/>
            <person name="Lee Y."/>
            <person name="Oh S."/>
            <person name="Lee J.H."/>
            <person name="Choi E."/>
            <person name="Choi E."/>
            <person name="Lee S.E."/>
            <person name="Jeon J."/>
            <person name="Kim H."/>
            <person name="Choi G."/>
            <person name="Song H."/>
            <person name="Lee J."/>
            <person name="Lee S.C."/>
            <person name="Kwon J.K."/>
            <person name="Lee H.Y."/>
            <person name="Koo N."/>
            <person name="Hong Y."/>
            <person name="Kim R.W."/>
            <person name="Kang W.H."/>
            <person name="Huh J.H."/>
            <person name="Kang B.C."/>
            <person name="Yang T.J."/>
            <person name="Lee Y.H."/>
            <person name="Bennetzen J.L."/>
            <person name="Choi D."/>
        </authorList>
    </citation>
    <scope>NUCLEOTIDE SEQUENCE [LARGE SCALE GENOMIC DNA]</scope>
    <source>
        <strain evidence="2">cv. PBC81</strain>
    </source>
</reference>
<evidence type="ECO:0000313" key="2">
    <source>
        <dbReference type="Proteomes" id="UP000224567"/>
    </source>
</evidence>
<dbReference type="AlphaFoldDB" id="A0A2G2XQB9"/>
<organism evidence="1 2">
    <name type="scientific">Capsicum baccatum</name>
    <name type="common">Peruvian pepper</name>
    <dbReference type="NCBI Taxonomy" id="33114"/>
    <lineage>
        <taxon>Eukaryota</taxon>
        <taxon>Viridiplantae</taxon>
        <taxon>Streptophyta</taxon>
        <taxon>Embryophyta</taxon>
        <taxon>Tracheophyta</taxon>
        <taxon>Spermatophyta</taxon>
        <taxon>Magnoliopsida</taxon>
        <taxon>eudicotyledons</taxon>
        <taxon>Gunneridae</taxon>
        <taxon>Pentapetalae</taxon>
        <taxon>asterids</taxon>
        <taxon>lamiids</taxon>
        <taxon>Solanales</taxon>
        <taxon>Solanaceae</taxon>
        <taxon>Solanoideae</taxon>
        <taxon>Capsiceae</taxon>
        <taxon>Capsicum</taxon>
    </lineage>
</organism>
<gene>
    <name evidence="1" type="ORF">CQW23_02050</name>
</gene>
<dbReference type="Pfam" id="PF05221">
    <property type="entry name" value="AdoHcyase"/>
    <property type="match status" value="1"/>
</dbReference>
<dbReference type="InterPro" id="IPR042172">
    <property type="entry name" value="Adenosylhomocyst_ase-like_sf"/>
</dbReference>
<dbReference type="OrthoDB" id="1301219at2759"/>
<dbReference type="SUPFAM" id="SSF52283">
    <property type="entry name" value="Formate/glycerate dehydrogenase catalytic domain-like"/>
    <property type="match status" value="1"/>
</dbReference>
<protein>
    <submittedName>
        <fullName evidence="1">Adenosylhomocysteinase</fullName>
    </submittedName>
</protein>
<sequence length="148" mass="17059">MKHTTSKKIGDVLEKFDVFENQLEFGRNKAQLDLYLEKPKLDCKANPNLNVLAYWKENSARNKVKDMSQADFGRLKIELADFSRLKIELAKVKMPGIMACRIEFGPSQPLKVQRLLDPGSVCLEYRFIVQHHCNDLAFIIESFHGKSM</sequence>
<accession>A0A2G2XQB9</accession>
<dbReference type="InterPro" id="IPR000043">
    <property type="entry name" value="Adenosylhomocysteinase-like"/>
</dbReference>
<proteinExistence type="predicted"/>
<dbReference type="EMBL" id="MLFT02000001">
    <property type="protein sequence ID" value="PHT59687.1"/>
    <property type="molecule type" value="Genomic_DNA"/>
</dbReference>
<dbReference type="STRING" id="33114.A0A2G2XQB9"/>
<comment type="caution">
    <text evidence="1">The sequence shown here is derived from an EMBL/GenBank/DDBJ whole genome shotgun (WGS) entry which is preliminary data.</text>
</comment>
<dbReference type="Gene3D" id="3.40.50.1480">
    <property type="entry name" value="Adenosylhomocysteinase-like"/>
    <property type="match status" value="1"/>
</dbReference>
<reference evidence="2" key="2">
    <citation type="journal article" date="2017" name="J. Anim. Genet.">
        <title>Multiple reference genome sequences of hot pepper reveal the massive evolution of plant disease resistance genes by retroduplication.</title>
        <authorList>
            <person name="Kim S."/>
            <person name="Park J."/>
            <person name="Yeom S.-I."/>
            <person name="Kim Y.-M."/>
            <person name="Seo E."/>
            <person name="Kim K.-T."/>
            <person name="Kim M.-S."/>
            <person name="Lee J.M."/>
            <person name="Cheong K."/>
            <person name="Shin H.-S."/>
            <person name="Kim S.-B."/>
            <person name="Han K."/>
            <person name="Lee J."/>
            <person name="Park M."/>
            <person name="Lee H.-A."/>
            <person name="Lee H.-Y."/>
            <person name="Lee Y."/>
            <person name="Oh S."/>
            <person name="Lee J.H."/>
            <person name="Choi E."/>
            <person name="Choi E."/>
            <person name="Lee S.E."/>
            <person name="Jeon J."/>
            <person name="Kim H."/>
            <person name="Choi G."/>
            <person name="Song H."/>
            <person name="Lee J."/>
            <person name="Lee S.-C."/>
            <person name="Kwon J.-K."/>
            <person name="Lee H.-Y."/>
            <person name="Koo N."/>
            <person name="Hong Y."/>
            <person name="Kim R.W."/>
            <person name="Kang W.-H."/>
            <person name="Huh J.H."/>
            <person name="Kang B.-C."/>
            <person name="Yang T.-J."/>
            <person name="Lee Y.-H."/>
            <person name="Bennetzen J.L."/>
            <person name="Choi D."/>
        </authorList>
    </citation>
    <scope>NUCLEOTIDE SEQUENCE [LARGE SCALE GENOMIC DNA]</scope>
    <source>
        <strain evidence="2">cv. PBC81</strain>
    </source>
</reference>
<evidence type="ECO:0000313" key="1">
    <source>
        <dbReference type="EMBL" id="PHT59687.1"/>
    </source>
</evidence>
<dbReference type="Proteomes" id="UP000224567">
    <property type="component" value="Unassembled WGS sequence"/>
</dbReference>